<dbReference type="AlphaFoldDB" id="A0A839V5F8"/>
<accession>A0A839V5F8</accession>
<dbReference type="PANTHER" id="PTHR14136:SF17">
    <property type="entry name" value="BTB_POZ DOMAIN-CONTAINING PROTEIN KCTD9"/>
    <property type="match status" value="1"/>
</dbReference>
<dbReference type="Proteomes" id="UP000547614">
    <property type="component" value="Unassembled WGS sequence"/>
</dbReference>
<keyword evidence="2" id="KW-1185">Reference proteome</keyword>
<dbReference type="InterPro" id="IPR051082">
    <property type="entry name" value="Pentapeptide-BTB/POZ_domain"/>
</dbReference>
<reference evidence="1 2" key="1">
    <citation type="submission" date="2020-08" db="EMBL/GenBank/DDBJ databases">
        <title>Genomic Encyclopedia of Type Strains, Phase III (KMG-III): the genomes of soil and plant-associated and newly described type strains.</title>
        <authorList>
            <person name="Whitman W."/>
        </authorList>
    </citation>
    <scope>NUCLEOTIDE SEQUENCE [LARGE SCALE GENOMIC DNA]</scope>
    <source>
        <strain evidence="1 2">CECT 7282</strain>
    </source>
</reference>
<protein>
    <submittedName>
        <fullName evidence="1">Uncharacterized protein YjbI with pentapeptide repeats</fullName>
    </submittedName>
</protein>
<evidence type="ECO:0000313" key="1">
    <source>
        <dbReference type="EMBL" id="MBB3189228.1"/>
    </source>
</evidence>
<sequence length="350" mass="38860">MANPEHLAILAQGVEAWNEWRKANPGIKPDLSGAELCGIDFTSDSHAQIGRDFEVDFHSASLRKTDFTGATLLGSDLSEADLSGAILMQANVSFANVRKSCLIGANLYKADLHCSNLTLANLSRAHLYGSYLEHADFRGANLREADLRAAILIETSFTDNANLKGCWVHGISVWQIEVDETTAQSDLIITNIHEPKVTVDDLEVAQFIYLLLNRKKVRNVLDTVTSKAVLLLGRFTPERKAILDALADELRKHNLLPIIFDFERSTNRDFTETIKILAGAGAGYPHKSRRCLDLGRDCLIQGSVLKQGNGELDERRIAVNTENVMRGGDPHETYSDLLRRHLEPPGRNHR</sequence>
<dbReference type="PANTHER" id="PTHR14136">
    <property type="entry name" value="BTB_POZ DOMAIN-CONTAINING PROTEIN KCTD9"/>
    <property type="match status" value="1"/>
</dbReference>
<proteinExistence type="predicted"/>
<evidence type="ECO:0000313" key="2">
    <source>
        <dbReference type="Proteomes" id="UP000547614"/>
    </source>
</evidence>
<dbReference type="RefSeq" id="WP_183323993.1">
    <property type="nucleotide sequence ID" value="NZ_JACHXP010000002.1"/>
</dbReference>
<name>A0A839V5F8_9GAMM</name>
<dbReference type="InterPro" id="IPR001646">
    <property type="entry name" value="5peptide_repeat"/>
</dbReference>
<dbReference type="Gene3D" id="2.160.20.80">
    <property type="entry name" value="E3 ubiquitin-protein ligase SopA"/>
    <property type="match status" value="1"/>
</dbReference>
<comment type="caution">
    <text evidence="1">The sequence shown here is derived from an EMBL/GenBank/DDBJ whole genome shotgun (WGS) entry which is preliminary data.</text>
</comment>
<dbReference type="EMBL" id="JACHXP010000002">
    <property type="protein sequence ID" value="MBB3189228.1"/>
    <property type="molecule type" value="Genomic_DNA"/>
</dbReference>
<dbReference type="SUPFAM" id="SSF141571">
    <property type="entry name" value="Pentapeptide repeat-like"/>
    <property type="match status" value="1"/>
</dbReference>
<organism evidence="1 2">
    <name type="scientific">Halomonas cerina</name>
    <dbReference type="NCBI Taxonomy" id="447424"/>
    <lineage>
        <taxon>Bacteria</taxon>
        <taxon>Pseudomonadati</taxon>
        <taxon>Pseudomonadota</taxon>
        <taxon>Gammaproteobacteria</taxon>
        <taxon>Oceanospirillales</taxon>
        <taxon>Halomonadaceae</taxon>
        <taxon>Halomonas</taxon>
    </lineage>
</organism>
<dbReference type="Pfam" id="PF00805">
    <property type="entry name" value="Pentapeptide"/>
    <property type="match status" value="2"/>
</dbReference>
<gene>
    <name evidence="1" type="ORF">FHR94_000450</name>
</gene>